<dbReference type="AlphaFoldDB" id="C4NYJ5"/>
<gene>
    <name evidence="3" type="primary">saqI</name>
</gene>
<proteinExistence type="predicted"/>
<feature type="domain" description="ParB-like N-terminal" evidence="2">
    <location>
        <begin position="55"/>
        <end position="139"/>
    </location>
</feature>
<dbReference type="SMART" id="SM00470">
    <property type="entry name" value="ParB"/>
    <property type="match status" value="1"/>
</dbReference>
<reference evidence="3" key="1">
    <citation type="journal article" date="2007" name="Appl. Microbiol. Biotechnol.">
        <title>A strategy for cloning glycosyltransferase genes involved in natural product biosynthesis.</title>
        <authorList>
            <person name="Luzhetskyy A."/>
            <person name="Weiss H."/>
            <person name="Charge A."/>
            <person name="Welle E."/>
            <person name="Linnenbrink A."/>
            <person name="Vente A."/>
            <person name="Bechthold A."/>
        </authorList>
    </citation>
    <scope>NUCLEOTIDE SEQUENCE</scope>
    <source>
        <strain evidence="3">Tu 6368</strain>
    </source>
</reference>
<protein>
    <submittedName>
        <fullName evidence="3">SaqI</fullName>
    </submittedName>
</protein>
<evidence type="ECO:0000259" key="2">
    <source>
        <dbReference type="SMART" id="SM00470"/>
    </source>
</evidence>
<organism evidence="3">
    <name type="scientific">Micromonospora sp. Tu 6368</name>
    <dbReference type="NCBI Taxonomy" id="428986"/>
    <lineage>
        <taxon>Bacteria</taxon>
        <taxon>Bacillati</taxon>
        <taxon>Actinomycetota</taxon>
        <taxon>Actinomycetes</taxon>
        <taxon>Micromonosporales</taxon>
        <taxon>Micromonosporaceae</taxon>
        <taxon>Micromonospora</taxon>
    </lineage>
</organism>
<reference evidence="3" key="2">
    <citation type="journal article" date="2009" name="ChemBioChem">
        <title>Cloning and sequencing of the biosynthetic gene cluster for saquayamycin Z and galtamycin B and the elucidation of the assembly of their saccharide chains.</title>
        <authorList>
            <person name="Erb A."/>
            <person name="Luzhetskyy A."/>
            <person name="Hardter U."/>
            <person name="Bechthold A."/>
        </authorList>
    </citation>
    <scope>NUCLEOTIDE SEQUENCE</scope>
    <source>
        <strain evidence="3">Tu 6368</strain>
    </source>
</reference>
<accession>C4NYJ5</accession>
<evidence type="ECO:0000313" key="3">
    <source>
        <dbReference type="EMBL" id="ACP19349.1"/>
    </source>
</evidence>
<dbReference type="InterPro" id="IPR003115">
    <property type="entry name" value="ParB_N"/>
</dbReference>
<feature type="region of interest" description="Disordered" evidence="1">
    <location>
        <begin position="363"/>
        <end position="382"/>
    </location>
</feature>
<feature type="region of interest" description="Disordered" evidence="1">
    <location>
        <begin position="187"/>
        <end position="292"/>
    </location>
</feature>
<name>C4NYJ5_9ACTN</name>
<dbReference type="InterPro" id="IPR036086">
    <property type="entry name" value="ParB/Sulfiredoxin_sf"/>
</dbReference>
<feature type="compositionally biased region" description="Polar residues" evidence="1">
    <location>
        <begin position="373"/>
        <end position="382"/>
    </location>
</feature>
<sequence length="382" mass="41714">MASGAAPVLISRYPVNAVTGASVTDKSALSPNRGSELVEWVSPVLDRLPVSQSVERVALDLLVASDSPRVEGENPDYVRVLVESETRFPPILVHRPTLRVVDGMHRVRAAVSRGDTHIDVQFFEGDAKEAFVLAVELNIAHGLPLSLADRTAAAYRIIASHPQWSDRVIAATTGLAAKTVGSIRRRATGESTQLHTRLGRDGRVRPLDSAEGRRRASELIAKQPDASLRTIARAAGISPTTVRDVRRRMSRGDDPVPPPRRSPKRQPADGTEARDVTATTVRSRRDRNAISASLRNDPSLRFNEKGRLLLRMLAALNISGEQWNELIDTIPPHSMLLVHGAADACAETWREFAEHIERRIRTTGPAARATTTQVSSSATRLP</sequence>
<feature type="compositionally biased region" description="Low complexity" evidence="1">
    <location>
        <begin position="363"/>
        <end position="372"/>
    </location>
</feature>
<feature type="compositionally biased region" description="Basic and acidic residues" evidence="1">
    <location>
        <begin position="198"/>
        <end position="217"/>
    </location>
</feature>
<evidence type="ECO:0000256" key="1">
    <source>
        <dbReference type="SAM" id="MobiDB-lite"/>
    </source>
</evidence>
<dbReference type="SUPFAM" id="SSF110849">
    <property type="entry name" value="ParB/Sulfiredoxin"/>
    <property type="match status" value="1"/>
</dbReference>
<dbReference type="EMBL" id="FJ670504">
    <property type="protein sequence ID" value="ACP19349.1"/>
    <property type="molecule type" value="Genomic_DNA"/>
</dbReference>